<evidence type="ECO:0000313" key="9">
    <source>
        <dbReference type="EMBL" id="CTP84002.1"/>
    </source>
</evidence>
<accession>A0A0K2ZGB6</accession>
<evidence type="ECO:0000256" key="2">
    <source>
        <dbReference type="ARBA" id="ARBA00022481"/>
    </source>
</evidence>
<dbReference type="GO" id="GO:0006935">
    <property type="term" value="P:chemotaxis"/>
    <property type="evidence" value="ECO:0007669"/>
    <property type="project" value="InterPro"/>
</dbReference>
<dbReference type="SMART" id="SM00304">
    <property type="entry name" value="HAMP"/>
    <property type="match status" value="2"/>
</dbReference>
<dbReference type="Proteomes" id="UP000041247">
    <property type="component" value="Unassembled WGS sequence"/>
</dbReference>
<feature type="domain" description="Methyl-accepting transducer" evidence="7">
    <location>
        <begin position="600"/>
        <end position="829"/>
    </location>
</feature>
<dbReference type="GO" id="GO:0005886">
    <property type="term" value="C:plasma membrane"/>
    <property type="evidence" value="ECO:0007669"/>
    <property type="project" value="TreeGrafter"/>
</dbReference>
<dbReference type="AlphaFoldDB" id="A0A0K2ZGB6"/>
<comment type="subcellular location">
    <subcellularLocation>
        <location evidence="1">Membrane</location>
    </subcellularLocation>
</comment>
<keyword evidence="6" id="KW-0472">Membrane</keyword>
<evidence type="ECO:0000256" key="5">
    <source>
        <dbReference type="PROSITE-ProRule" id="PRU00284"/>
    </source>
</evidence>
<dbReference type="Pfam" id="PF18947">
    <property type="entry name" value="HAMP_2"/>
    <property type="match status" value="1"/>
</dbReference>
<dbReference type="Pfam" id="PF00672">
    <property type="entry name" value="HAMP"/>
    <property type="match status" value="1"/>
</dbReference>
<comment type="similarity">
    <text evidence="4">Belongs to the methyl-accepting chemotaxis (MCP) protein family.</text>
</comment>
<dbReference type="SUPFAM" id="SSF58104">
    <property type="entry name" value="Methyl-accepting chemotaxis protein (MCP) signaling domain"/>
    <property type="match status" value="1"/>
</dbReference>
<keyword evidence="6" id="KW-1133">Transmembrane helix</keyword>
<dbReference type="EMBL" id="CXOK01000011">
    <property type="protein sequence ID" value="CTP84002.1"/>
    <property type="molecule type" value="Genomic_DNA"/>
</dbReference>
<dbReference type="SMART" id="SM00283">
    <property type="entry name" value="MA"/>
    <property type="match status" value="1"/>
</dbReference>
<organism evidence="9 10">
    <name type="scientific">Xanthomonas graminis pv. poae</name>
    <dbReference type="NCBI Taxonomy" id="227946"/>
    <lineage>
        <taxon>Bacteria</taxon>
        <taxon>Pseudomonadati</taxon>
        <taxon>Pseudomonadota</taxon>
        <taxon>Gammaproteobacteria</taxon>
        <taxon>Lysobacterales</taxon>
        <taxon>Lysobacteraceae</taxon>
        <taxon>Xanthomonas</taxon>
        <taxon>Xanthomonas translucens group</taxon>
        <taxon>Xanthomonas graminis</taxon>
    </lineage>
</organism>
<evidence type="ECO:0000259" key="7">
    <source>
        <dbReference type="PROSITE" id="PS50111"/>
    </source>
</evidence>
<dbReference type="PROSITE" id="PS50885">
    <property type="entry name" value="HAMP"/>
    <property type="match status" value="2"/>
</dbReference>
<dbReference type="PRINTS" id="PR00260">
    <property type="entry name" value="CHEMTRNSDUCR"/>
</dbReference>
<dbReference type="PANTHER" id="PTHR43531">
    <property type="entry name" value="PROTEIN ICFG"/>
    <property type="match status" value="1"/>
</dbReference>
<evidence type="ECO:0000259" key="8">
    <source>
        <dbReference type="PROSITE" id="PS50885"/>
    </source>
</evidence>
<protein>
    <submittedName>
        <fullName evidence="9">Putative membrane protein</fullName>
    </submittedName>
</protein>
<dbReference type="CDD" id="cd11386">
    <property type="entry name" value="MCP_signal"/>
    <property type="match status" value="1"/>
</dbReference>
<feature type="domain" description="HAMP" evidence="8">
    <location>
        <begin position="362"/>
        <end position="414"/>
    </location>
</feature>
<evidence type="ECO:0000256" key="6">
    <source>
        <dbReference type="SAM" id="Phobius"/>
    </source>
</evidence>
<dbReference type="Gene3D" id="1.20.120.1530">
    <property type="match status" value="2"/>
</dbReference>
<keyword evidence="3 5" id="KW-0807">Transducer</keyword>
<dbReference type="PROSITE" id="PS50111">
    <property type="entry name" value="CHEMOTAXIS_TRANSDUC_2"/>
    <property type="match status" value="1"/>
</dbReference>
<feature type="transmembrane region" description="Helical" evidence="6">
    <location>
        <begin position="39"/>
        <end position="62"/>
    </location>
</feature>
<dbReference type="Gene3D" id="1.10.287.950">
    <property type="entry name" value="Methyl-accepting chemotaxis protein"/>
    <property type="match status" value="1"/>
</dbReference>
<dbReference type="Pfam" id="PF00015">
    <property type="entry name" value="MCPsignal"/>
    <property type="match status" value="1"/>
</dbReference>
<evidence type="ECO:0000313" key="10">
    <source>
        <dbReference type="Proteomes" id="UP000041247"/>
    </source>
</evidence>
<sequence>MEMTDKADARVGLASSGVSERMFAPITAMMDRLHLRQRMLLLGSVGLLATLVTLAFFVPLLGREVEFVRKERIGAQAIGPAVELAAQMQRHRGNMNRLLNGDAGARKAVEEARAGAAKAIAGLDAYFDGAGRELGLGQRWAALRDGWRALERDSESLSPQQSFARHTAQVEGLLNFVAALAQRSNLALDPRIESYMLVDSVTRRLPAYMERIGVMRGQGAGALAAGDNSSAVREKIRSNKGIAEYIYADNREAFEQVLKADPLMAGIVSAAGKVDAAHAGYMQLTEREFGGAQPPTVAASDYFAKGTALVDGAHAVVEAALPQLERLLAARLAALERNRAIVLAVCAICILLEIYCFVGFSRSLRRALQRLARASRMLAHGQFPERIELRSGDELQTIADETARVTATLQGFDRAQRDVADRHARGDTDARIDTAQFEGSFREMAAALNDAFEGHIRVQQRMAEVVGHYARGDLSVRIEDMPGRRAEISSAINQVRERLQRVNHEILALAGAAARGDFAVRGDATGLEFAYADMVNGMNQLMQNAAGGLGELDRFMAALASGDLRERMHGQFDGMFARLRDSAHQTAEQLGGTVLRIQRSADAISNAAAEIGQGNSELSSRTERQAAALEETVGSATATAASVQRNTGNAERASGLAAEARTRAEQGGEVMVRTVSTMRKLQESSRRIHEIIGLIDGIAFQTNILALNAAVEAARAGEQGRGFAVVASEVRSLAQRSAAASRDIGQLIARSVHDIGDGTQMAEEAGARMGEVVGSVSDVAEIMRSIAEASREQAGEIGQISSAIAQMDGNTQQNAALAEEASAAAHSLETEVGNLVEVIATFRLPDTMAPLAEAT</sequence>
<dbReference type="GO" id="GO:0004888">
    <property type="term" value="F:transmembrane signaling receptor activity"/>
    <property type="evidence" value="ECO:0007669"/>
    <property type="project" value="InterPro"/>
</dbReference>
<gene>
    <name evidence="9" type="ORF">XTPLMG728_0394</name>
</gene>
<name>A0A0K2ZGB6_9XANT</name>
<dbReference type="InterPro" id="IPR004089">
    <property type="entry name" value="MCPsignal_dom"/>
</dbReference>
<dbReference type="InterPro" id="IPR003660">
    <property type="entry name" value="HAMP_dom"/>
</dbReference>
<dbReference type="InterPro" id="IPR004090">
    <property type="entry name" value="Chemotax_Me-accpt_rcpt"/>
</dbReference>
<evidence type="ECO:0000256" key="4">
    <source>
        <dbReference type="ARBA" id="ARBA00029447"/>
    </source>
</evidence>
<dbReference type="FunFam" id="1.10.287.950:FF:000001">
    <property type="entry name" value="Methyl-accepting chemotaxis sensory transducer"/>
    <property type="match status" value="1"/>
</dbReference>
<keyword evidence="6" id="KW-0812">Transmembrane</keyword>
<reference evidence="9 10" key="1">
    <citation type="submission" date="2015-07" db="EMBL/GenBank/DDBJ databases">
        <authorList>
            <person name="Noorani M."/>
        </authorList>
    </citation>
    <scope>NUCLEOTIDE SEQUENCE [LARGE SCALE GENOMIC DNA]</scope>
    <source>
        <strain evidence="9">LMG728</strain>
    </source>
</reference>
<dbReference type="GO" id="GO:0007165">
    <property type="term" value="P:signal transduction"/>
    <property type="evidence" value="ECO:0007669"/>
    <property type="project" value="UniProtKB-KW"/>
</dbReference>
<dbReference type="InterPro" id="IPR041395">
    <property type="entry name" value="McpB_HAMP_3rd"/>
</dbReference>
<proteinExistence type="inferred from homology"/>
<keyword evidence="2" id="KW-0488">Methylation</keyword>
<evidence type="ECO:0000256" key="1">
    <source>
        <dbReference type="ARBA" id="ARBA00004370"/>
    </source>
</evidence>
<dbReference type="PANTHER" id="PTHR43531:SF14">
    <property type="entry name" value="METHYL-ACCEPTING CHEMOTAXIS PROTEIN I-RELATED"/>
    <property type="match status" value="1"/>
</dbReference>
<evidence type="ECO:0000256" key="3">
    <source>
        <dbReference type="ARBA" id="ARBA00023224"/>
    </source>
</evidence>
<feature type="domain" description="HAMP" evidence="8">
    <location>
        <begin position="460"/>
        <end position="504"/>
    </location>
</feature>
<dbReference type="CDD" id="cd06225">
    <property type="entry name" value="HAMP"/>
    <property type="match status" value="1"/>
</dbReference>
<dbReference type="Pfam" id="PF18575">
    <property type="entry name" value="HAMP_N3"/>
    <property type="match status" value="1"/>
</dbReference>
<dbReference type="InterPro" id="IPR051310">
    <property type="entry name" value="MCP_chemotaxis"/>
</dbReference>